<dbReference type="AlphaFoldDB" id="A0A8H8DLT7"/>
<organism evidence="2 3">
    <name type="scientific">Olpidium bornovanus</name>
    <dbReference type="NCBI Taxonomy" id="278681"/>
    <lineage>
        <taxon>Eukaryota</taxon>
        <taxon>Fungi</taxon>
        <taxon>Fungi incertae sedis</taxon>
        <taxon>Olpidiomycota</taxon>
        <taxon>Olpidiomycotina</taxon>
        <taxon>Olpidiomycetes</taxon>
        <taxon>Olpidiales</taxon>
        <taxon>Olpidiaceae</taxon>
        <taxon>Olpidium</taxon>
    </lineage>
</organism>
<dbReference type="EMBL" id="JAEFCI010001118">
    <property type="protein sequence ID" value="KAG5463116.1"/>
    <property type="molecule type" value="Genomic_DNA"/>
</dbReference>
<gene>
    <name evidence="2" type="ORF">BJ554DRAFT_1663</name>
</gene>
<reference evidence="2 3" key="1">
    <citation type="journal article" name="Sci. Rep.">
        <title>Genome-scale phylogenetic analyses confirm Olpidium as the closest living zoosporic fungus to the non-flagellated, terrestrial fungi.</title>
        <authorList>
            <person name="Chang Y."/>
            <person name="Rochon D."/>
            <person name="Sekimoto S."/>
            <person name="Wang Y."/>
            <person name="Chovatia M."/>
            <person name="Sandor L."/>
            <person name="Salamov A."/>
            <person name="Grigoriev I.V."/>
            <person name="Stajich J.E."/>
            <person name="Spatafora J.W."/>
        </authorList>
    </citation>
    <scope>NUCLEOTIDE SEQUENCE [LARGE SCALE GENOMIC DNA]</scope>
    <source>
        <strain evidence="2">S191</strain>
    </source>
</reference>
<feature type="region of interest" description="Disordered" evidence="1">
    <location>
        <begin position="14"/>
        <end position="41"/>
    </location>
</feature>
<evidence type="ECO:0000313" key="3">
    <source>
        <dbReference type="Proteomes" id="UP000673691"/>
    </source>
</evidence>
<evidence type="ECO:0000256" key="1">
    <source>
        <dbReference type="SAM" id="MobiDB-lite"/>
    </source>
</evidence>
<feature type="compositionally biased region" description="Basic and acidic residues" evidence="1">
    <location>
        <begin position="24"/>
        <end position="40"/>
    </location>
</feature>
<keyword evidence="3" id="KW-1185">Reference proteome</keyword>
<name>A0A8H8DLT7_9FUNG</name>
<accession>A0A8H8DLT7</accession>
<feature type="non-terminal residue" evidence="2">
    <location>
        <position position="1"/>
    </location>
</feature>
<evidence type="ECO:0000313" key="2">
    <source>
        <dbReference type="EMBL" id="KAG5463116.1"/>
    </source>
</evidence>
<dbReference type="InterPro" id="IPR029058">
    <property type="entry name" value="AB_hydrolase_fold"/>
</dbReference>
<protein>
    <submittedName>
        <fullName evidence="2">Uncharacterized protein</fullName>
    </submittedName>
</protein>
<dbReference type="Proteomes" id="UP000673691">
    <property type="component" value="Unassembled WGS sequence"/>
</dbReference>
<dbReference type="OrthoDB" id="5592486at2759"/>
<dbReference type="Gene3D" id="3.40.50.1820">
    <property type="entry name" value="alpha/beta hydrolase"/>
    <property type="match status" value="1"/>
</dbReference>
<sequence length="119" mass="13022">MGVGLAQVLEENFSGLGVEDSETEEKGGGRGPDKDVDIERRRKAGGRARVISRLLSAFDSPAYACLTTEFCENVFNRAIPDVPGVSYYSYGAAAEFSVYDTLRIPWEVVRRRDGPNDAS</sequence>
<proteinExistence type="predicted"/>
<comment type="caution">
    <text evidence="2">The sequence shown here is derived from an EMBL/GenBank/DDBJ whole genome shotgun (WGS) entry which is preliminary data.</text>
</comment>